<evidence type="ECO:0000313" key="1">
    <source>
        <dbReference type="EMBL" id="KAJ0040148.1"/>
    </source>
</evidence>
<name>A0ACC0YNU8_9ROSI</name>
<keyword evidence="2" id="KW-1185">Reference proteome</keyword>
<dbReference type="Proteomes" id="UP001163603">
    <property type="component" value="Chromosome 5"/>
</dbReference>
<dbReference type="EMBL" id="CM047740">
    <property type="protein sequence ID" value="KAJ0040148.1"/>
    <property type="molecule type" value="Genomic_DNA"/>
</dbReference>
<protein>
    <submittedName>
        <fullName evidence="1">Uncharacterized protein</fullName>
    </submittedName>
</protein>
<gene>
    <name evidence="1" type="ORF">Pint_28252</name>
</gene>
<accession>A0ACC0YNU8</accession>
<sequence>MDDETMNSKSKFFWTRGPVIIGAGPSGLAVSACLKQRGIPSLILEKESCIGSLWKLKTYDALQLHLPKKFCQLPYVKFPSEYPTYPTKQQFIRYLEDYASHFSINPMLGQEVQWAKYEESKECWRVKTNEHEYRCRWLIVATGENAEPVMPRIPGVSEFRGTLLHTSAYKDGAPFRGRKALVVGCGNSGMETSLDLCKNGAKVSIVIRNKWFPVETVDWFLLLCSRLIIGDTNQSGIRRPEIGPLKLKISVGKTPVLDDGAFAKIKSGEIKEAKYFFHQKNGHRKSSLPNNWKGQKGVYSVGFTAQGLLGASMDAQKVAEDIAQHWNSTTEKYCLDG</sequence>
<proteinExistence type="predicted"/>
<evidence type="ECO:0000313" key="2">
    <source>
        <dbReference type="Proteomes" id="UP001163603"/>
    </source>
</evidence>
<comment type="caution">
    <text evidence="1">The sequence shown here is derived from an EMBL/GenBank/DDBJ whole genome shotgun (WGS) entry which is preliminary data.</text>
</comment>
<reference evidence="2" key="1">
    <citation type="journal article" date="2023" name="G3 (Bethesda)">
        <title>Genome assembly and association tests identify interacting loci associated with vigor, precocity, and sex in interspecific pistachio rootstocks.</title>
        <authorList>
            <person name="Palmer W."/>
            <person name="Jacygrad E."/>
            <person name="Sagayaradj S."/>
            <person name="Cavanaugh K."/>
            <person name="Han R."/>
            <person name="Bertier L."/>
            <person name="Beede B."/>
            <person name="Kafkas S."/>
            <person name="Golino D."/>
            <person name="Preece J."/>
            <person name="Michelmore R."/>
        </authorList>
    </citation>
    <scope>NUCLEOTIDE SEQUENCE [LARGE SCALE GENOMIC DNA]</scope>
</reference>
<organism evidence="1 2">
    <name type="scientific">Pistacia integerrima</name>
    <dbReference type="NCBI Taxonomy" id="434235"/>
    <lineage>
        <taxon>Eukaryota</taxon>
        <taxon>Viridiplantae</taxon>
        <taxon>Streptophyta</taxon>
        <taxon>Embryophyta</taxon>
        <taxon>Tracheophyta</taxon>
        <taxon>Spermatophyta</taxon>
        <taxon>Magnoliopsida</taxon>
        <taxon>eudicotyledons</taxon>
        <taxon>Gunneridae</taxon>
        <taxon>Pentapetalae</taxon>
        <taxon>rosids</taxon>
        <taxon>malvids</taxon>
        <taxon>Sapindales</taxon>
        <taxon>Anacardiaceae</taxon>
        <taxon>Pistacia</taxon>
    </lineage>
</organism>